<protein>
    <submittedName>
        <fullName evidence="9">Competence protein ComG</fullName>
    </submittedName>
</protein>
<evidence type="ECO:0000256" key="7">
    <source>
        <dbReference type="SAM" id="Phobius"/>
    </source>
</evidence>
<feature type="transmembrane region" description="Helical" evidence="7">
    <location>
        <begin position="110"/>
        <end position="129"/>
    </location>
</feature>
<accession>A0A0D6Z809</accession>
<dbReference type="Proteomes" id="UP000032512">
    <property type="component" value="Unassembled WGS sequence"/>
</dbReference>
<proteinExistence type="inferred from homology"/>
<keyword evidence="10" id="KW-1185">Reference proteome</keyword>
<keyword evidence="5 7" id="KW-1133">Transmembrane helix</keyword>
<dbReference type="PATRIC" id="fig|285983.3.peg.2010"/>
<evidence type="ECO:0000256" key="1">
    <source>
        <dbReference type="ARBA" id="ARBA00004651"/>
    </source>
</evidence>
<evidence type="ECO:0000313" key="10">
    <source>
        <dbReference type="Proteomes" id="UP000032512"/>
    </source>
</evidence>
<dbReference type="AlphaFoldDB" id="A0A0D6Z809"/>
<dbReference type="RefSeq" id="WP_044395251.1">
    <property type="nucleotide sequence ID" value="NZ_JXIQ01000124.1"/>
</dbReference>
<dbReference type="OrthoDB" id="1638902at2"/>
<feature type="transmembrane region" description="Helical" evidence="7">
    <location>
        <begin position="149"/>
        <end position="179"/>
    </location>
</feature>
<dbReference type="EMBL" id="JXIQ01000124">
    <property type="protein sequence ID" value="KIY21151.1"/>
    <property type="molecule type" value="Genomic_DNA"/>
</dbReference>
<feature type="domain" description="Type II secretion system protein GspF" evidence="8">
    <location>
        <begin position="14"/>
        <end position="134"/>
    </location>
</feature>
<organism evidence="9 10">
    <name type="scientific">Mesobacillus subterraneus</name>
    <dbReference type="NCBI Taxonomy" id="285983"/>
    <lineage>
        <taxon>Bacteria</taxon>
        <taxon>Bacillati</taxon>
        <taxon>Bacillota</taxon>
        <taxon>Bacilli</taxon>
        <taxon>Bacillales</taxon>
        <taxon>Bacillaceae</taxon>
        <taxon>Mesobacillus</taxon>
    </lineage>
</organism>
<dbReference type="InterPro" id="IPR018076">
    <property type="entry name" value="T2SS_GspF_dom"/>
</dbReference>
<evidence type="ECO:0000313" key="9">
    <source>
        <dbReference type="EMBL" id="KIY21151.1"/>
    </source>
</evidence>
<dbReference type="Pfam" id="PF00482">
    <property type="entry name" value="T2SSF"/>
    <property type="match status" value="2"/>
</dbReference>
<dbReference type="InterPro" id="IPR047692">
    <property type="entry name" value="T4P_ComGB"/>
</dbReference>
<dbReference type="InterPro" id="IPR042094">
    <property type="entry name" value="T2SS_GspF_sf"/>
</dbReference>
<dbReference type="GO" id="GO:0005886">
    <property type="term" value="C:plasma membrane"/>
    <property type="evidence" value="ECO:0007669"/>
    <property type="project" value="UniProtKB-SubCell"/>
</dbReference>
<evidence type="ECO:0000256" key="4">
    <source>
        <dbReference type="ARBA" id="ARBA00022692"/>
    </source>
</evidence>
<gene>
    <name evidence="9" type="ORF">UB32_15385</name>
</gene>
<dbReference type="NCBIfam" id="NF041012">
    <property type="entry name" value="T4P_ComGB"/>
    <property type="match status" value="1"/>
</dbReference>
<dbReference type="Gene3D" id="1.20.81.30">
    <property type="entry name" value="Type II secretion system (T2SS), domain F"/>
    <property type="match status" value="2"/>
</dbReference>
<feature type="transmembrane region" description="Helical" evidence="7">
    <location>
        <begin position="316"/>
        <end position="337"/>
    </location>
</feature>
<keyword evidence="6 7" id="KW-0472">Membrane</keyword>
<name>A0A0D6Z809_9BACI</name>
<sequence>MKENKWPVRDQARFLKRTGELLAQGYSLAEAIESMTFHLEWKRKADIKRSLDQLREGFPFYLILAELHFNKELISYVYFAEQHGGLVHAVTEGADMVLKREADYQRLKKLAAYPLFLGTLTFLLFFFINKVLLPKFTSLFSDMNMAPNIFMAIIRAAGDIIPFLLYFLLSIAVLSALYYNLIFRKLPVMQQKMKLVKLPVAGRWIKLLSSHSFAVQLSYLFSGGLPVHDALKVFEQNRHEPFLSEIGKDIISKLAAGEDFDKAVDDYPFFEAELPKIIRHGQKNGKLDQELYFYSRYCLKELEDKLETSMKTIQPILYSFIGLLVISLYLAILLPMFDMMKGI</sequence>
<evidence type="ECO:0000256" key="5">
    <source>
        <dbReference type="ARBA" id="ARBA00022989"/>
    </source>
</evidence>
<feature type="domain" description="Type II secretion system protein GspF" evidence="8">
    <location>
        <begin position="213"/>
        <end position="335"/>
    </location>
</feature>
<dbReference type="PANTHER" id="PTHR30012">
    <property type="entry name" value="GENERAL SECRETION PATHWAY PROTEIN"/>
    <property type="match status" value="1"/>
</dbReference>
<evidence type="ECO:0000259" key="8">
    <source>
        <dbReference type="Pfam" id="PF00482"/>
    </source>
</evidence>
<evidence type="ECO:0000256" key="3">
    <source>
        <dbReference type="ARBA" id="ARBA00022475"/>
    </source>
</evidence>
<keyword evidence="4 7" id="KW-0812">Transmembrane</keyword>
<comment type="subcellular location">
    <subcellularLocation>
        <location evidence="1">Cell membrane</location>
        <topology evidence="1">Multi-pass membrane protein</topology>
    </subcellularLocation>
</comment>
<comment type="similarity">
    <text evidence="2">Belongs to the GSP F family.</text>
</comment>
<dbReference type="InterPro" id="IPR003004">
    <property type="entry name" value="GspF/PilC"/>
</dbReference>
<keyword evidence="3" id="KW-1003">Cell membrane</keyword>
<evidence type="ECO:0000256" key="6">
    <source>
        <dbReference type="ARBA" id="ARBA00023136"/>
    </source>
</evidence>
<dbReference type="PANTHER" id="PTHR30012:SF0">
    <property type="entry name" value="TYPE II SECRETION SYSTEM PROTEIN F-RELATED"/>
    <property type="match status" value="1"/>
</dbReference>
<comment type="caution">
    <text evidence="9">The sequence shown here is derived from an EMBL/GenBank/DDBJ whole genome shotgun (WGS) entry which is preliminary data.</text>
</comment>
<evidence type="ECO:0000256" key="2">
    <source>
        <dbReference type="ARBA" id="ARBA00005745"/>
    </source>
</evidence>
<reference evidence="9 10" key="1">
    <citation type="submission" date="2015-01" db="EMBL/GenBank/DDBJ databases">
        <title>Draft genome sequences of the supercritical CO2 tolerant bacteria Bacillus subterraneus MITOT1 and Bacillus cereus MIT0214.</title>
        <authorList>
            <person name="Peet K.C."/>
            <person name="Thompson J.R."/>
        </authorList>
    </citation>
    <scope>NUCLEOTIDE SEQUENCE [LARGE SCALE GENOMIC DNA]</scope>
    <source>
        <strain evidence="9 10">MITOT1</strain>
    </source>
</reference>